<reference evidence="11 12" key="1">
    <citation type="submission" date="2014-12" db="EMBL/GenBank/DDBJ databases">
        <title>Draft genome sequences of 29 type strains of Enterococci.</title>
        <authorList>
            <person name="Zhong Z."/>
            <person name="Sun Z."/>
            <person name="Liu W."/>
            <person name="Zhang W."/>
            <person name="Zhang H."/>
        </authorList>
    </citation>
    <scope>NUCLEOTIDE SEQUENCE [LARGE SCALE GENOMIC DNA]</scope>
    <source>
        <strain evidence="11 12">DSM 17029</strain>
    </source>
</reference>
<evidence type="ECO:0000259" key="10">
    <source>
        <dbReference type="Pfam" id="PF00962"/>
    </source>
</evidence>
<feature type="binding site" evidence="9">
    <location>
        <position position="277"/>
    </location>
    <ligand>
        <name>Zn(2+)</name>
        <dbReference type="ChEBI" id="CHEBI:29105"/>
        <note>catalytic</note>
    </ligand>
</feature>
<evidence type="ECO:0000256" key="5">
    <source>
        <dbReference type="ARBA" id="ARBA00023080"/>
    </source>
</evidence>
<dbReference type="GO" id="GO:0046103">
    <property type="term" value="P:inosine biosynthetic process"/>
    <property type="evidence" value="ECO:0007669"/>
    <property type="project" value="TreeGrafter"/>
</dbReference>
<dbReference type="EMBL" id="JXKH01000003">
    <property type="protein sequence ID" value="OJG18747.1"/>
    <property type="molecule type" value="Genomic_DNA"/>
</dbReference>
<dbReference type="NCBIfam" id="TIGR01430">
    <property type="entry name" value="aden_deam"/>
    <property type="match status" value="1"/>
</dbReference>
<sequence length="340" mass="37218">MEETIIKALPKVELHCHLDGSVRPETLYALAQKQQLPISDFETFRQAITVSEECQNLEEYLQCFNAILPILQTTEALSAAAYDVVAQGAAENVHYMEIRFAPQLHTRNGLTVKEVITAVLTGLERGQTELGVKNNALLCGMRHHNHEKNNEVLKAATDFSENGVVGFDLAGDEANFPPHEFAELIQQKPAGVGLTLHAGECGCPQNVVESIRMGATRIGHGIAIKKEPAEWAALAAAGTTLEMCPTSNFHTKTADSLADYPFQDFLEAGIAISINTDNRTVSQTSLTQEFQQLSEWYGISYDIMHQLTQNSVQAAFLKENAKSELAAAITAGYQPYLSNL</sequence>
<evidence type="ECO:0000313" key="11">
    <source>
        <dbReference type="EMBL" id="OJG18747.1"/>
    </source>
</evidence>
<dbReference type="STRING" id="214095.RU97_GL001365"/>
<feature type="site" description="Important for catalytic activity" evidence="9">
    <location>
        <position position="220"/>
    </location>
</feature>
<dbReference type="GO" id="GO:0008270">
    <property type="term" value="F:zinc ion binding"/>
    <property type="evidence" value="ECO:0007669"/>
    <property type="project" value="UniProtKB-UniRule"/>
</dbReference>
<accession>A0A1L8RG81</accession>
<name>A0A1L8RG81_9ENTE</name>
<feature type="binding site" evidence="9">
    <location>
        <position position="15"/>
    </location>
    <ligand>
        <name>Zn(2+)</name>
        <dbReference type="ChEBI" id="CHEBI:29105"/>
        <note>catalytic</note>
    </ligand>
</feature>
<dbReference type="Gene3D" id="3.20.20.140">
    <property type="entry name" value="Metal-dependent hydrolases"/>
    <property type="match status" value="1"/>
</dbReference>
<evidence type="ECO:0000256" key="8">
    <source>
        <dbReference type="ARBA" id="ARBA00049213"/>
    </source>
</evidence>
<comment type="similarity">
    <text evidence="9">Belongs to the metallo-dependent hydrolases superfamily. Adenosine and AMP deaminases family. Adenosine deaminase subfamily.</text>
</comment>
<dbReference type="HAMAP" id="MF_00540">
    <property type="entry name" value="A_deaminase"/>
    <property type="match status" value="1"/>
</dbReference>
<evidence type="ECO:0000256" key="1">
    <source>
        <dbReference type="ARBA" id="ARBA00012784"/>
    </source>
</evidence>
<evidence type="ECO:0000256" key="2">
    <source>
        <dbReference type="ARBA" id="ARBA00022723"/>
    </source>
</evidence>
<dbReference type="RefSeq" id="WP_067393951.1">
    <property type="nucleotide sequence ID" value="NZ_JXKH01000003.1"/>
</dbReference>
<evidence type="ECO:0000256" key="3">
    <source>
        <dbReference type="ARBA" id="ARBA00022801"/>
    </source>
</evidence>
<comment type="catalytic activity">
    <reaction evidence="7">
        <text>adenosine + H2O + H(+) = inosine + NH4(+)</text>
        <dbReference type="Rhea" id="RHEA:24408"/>
        <dbReference type="ChEBI" id="CHEBI:15377"/>
        <dbReference type="ChEBI" id="CHEBI:15378"/>
        <dbReference type="ChEBI" id="CHEBI:16335"/>
        <dbReference type="ChEBI" id="CHEBI:17596"/>
        <dbReference type="ChEBI" id="CHEBI:28938"/>
        <dbReference type="EC" id="3.5.4.4"/>
    </reaction>
    <physiologicalReaction direction="left-to-right" evidence="7">
        <dbReference type="Rhea" id="RHEA:24409"/>
    </physiologicalReaction>
</comment>
<dbReference type="GO" id="GO:0009117">
    <property type="term" value="P:nucleotide metabolic process"/>
    <property type="evidence" value="ECO:0007669"/>
    <property type="project" value="UniProtKB-KW"/>
</dbReference>
<comment type="cofactor">
    <cofactor evidence="9">
        <name>Zn(2+)</name>
        <dbReference type="ChEBI" id="CHEBI:29105"/>
    </cofactor>
    <text evidence="9">Binds 1 zinc ion per subunit.</text>
</comment>
<keyword evidence="3 9" id="KW-0378">Hydrolase</keyword>
<feature type="binding site" evidence="9">
    <location>
        <position position="17"/>
    </location>
    <ligand>
        <name>Zn(2+)</name>
        <dbReference type="ChEBI" id="CHEBI:29105"/>
        <note>catalytic</note>
    </ligand>
</feature>
<comment type="caution">
    <text evidence="9">Lacks conserved residue(s) required for the propagation of feature annotation.</text>
</comment>
<dbReference type="EC" id="3.5.4.4" evidence="1 9"/>
<dbReference type="GO" id="GO:0009168">
    <property type="term" value="P:purine ribonucleoside monophosphate biosynthetic process"/>
    <property type="evidence" value="ECO:0007669"/>
    <property type="project" value="UniProtKB-UniRule"/>
</dbReference>
<feature type="binding site" evidence="9">
    <location>
        <position position="19"/>
    </location>
    <ligand>
        <name>substrate</name>
    </ligand>
</feature>
<dbReference type="CDD" id="cd01320">
    <property type="entry name" value="ADA"/>
    <property type="match status" value="1"/>
</dbReference>
<comment type="catalytic activity">
    <reaction evidence="8">
        <text>2'-deoxyadenosine + H2O + H(+) = 2'-deoxyinosine + NH4(+)</text>
        <dbReference type="Rhea" id="RHEA:28190"/>
        <dbReference type="ChEBI" id="CHEBI:15377"/>
        <dbReference type="ChEBI" id="CHEBI:15378"/>
        <dbReference type="ChEBI" id="CHEBI:17256"/>
        <dbReference type="ChEBI" id="CHEBI:28938"/>
        <dbReference type="ChEBI" id="CHEBI:28997"/>
        <dbReference type="EC" id="3.5.4.4"/>
    </reaction>
    <physiologicalReaction direction="left-to-right" evidence="8">
        <dbReference type="Rhea" id="RHEA:28191"/>
    </physiologicalReaction>
</comment>
<dbReference type="AlphaFoldDB" id="A0A1L8RG81"/>
<evidence type="ECO:0000313" key="12">
    <source>
        <dbReference type="Proteomes" id="UP000181884"/>
    </source>
</evidence>
<dbReference type="PANTHER" id="PTHR11409">
    <property type="entry name" value="ADENOSINE DEAMINASE"/>
    <property type="match status" value="1"/>
</dbReference>
<dbReference type="GO" id="GO:0046936">
    <property type="term" value="F:2'-deoxyadenosine deaminase activity"/>
    <property type="evidence" value="ECO:0007669"/>
    <property type="project" value="RHEA"/>
</dbReference>
<comment type="function">
    <text evidence="9">Catalyzes the hydrolytic deamination of adenosine and 2-deoxyadenosine.</text>
</comment>
<organism evidence="11 12">
    <name type="scientific">Enterococcus canis</name>
    <dbReference type="NCBI Taxonomy" id="214095"/>
    <lineage>
        <taxon>Bacteria</taxon>
        <taxon>Bacillati</taxon>
        <taxon>Bacillota</taxon>
        <taxon>Bacilli</taxon>
        <taxon>Lactobacillales</taxon>
        <taxon>Enterococcaceae</taxon>
        <taxon>Enterococcus</taxon>
    </lineage>
</organism>
<dbReference type="GO" id="GO:0043103">
    <property type="term" value="P:hypoxanthine salvage"/>
    <property type="evidence" value="ECO:0007669"/>
    <property type="project" value="TreeGrafter"/>
</dbReference>
<dbReference type="SUPFAM" id="SSF51556">
    <property type="entry name" value="Metallo-dependent hydrolases"/>
    <property type="match status" value="1"/>
</dbReference>
<evidence type="ECO:0000256" key="6">
    <source>
        <dbReference type="ARBA" id="ARBA00031852"/>
    </source>
</evidence>
<dbReference type="GO" id="GO:0004000">
    <property type="term" value="F:adenosine deaminase activity"/>
    <property type="evidence" value="ECO:0007669"/>
    <property type="project" value="UniProtKB-UniRule"/>
</dbReference>
<feature type="binding site" evidence="9">
    <location>
        <position position="197"/>
    </location>
    <ligand>
        <name>Zn(2+)</name>
        <dbReference type="ChEBI" id="CHEBI:29105"/>
        <note>catalytic</note>
    </ligand>
</feature>
<feature type="binding site" evidence="9">
    <location>
        <position position="171"/>
    </location>
    <ligand>
        <name>substrate</name>
    </ligand>
</feature>
<protein>
    <recommendedName>
        <fullName evidence="1 9">Adenosine deaminase</fullName>
        <ecNumber evidence="1 9">3.5.4.4</ecNumber>
    </recommendedName>
    <alternativeName>
        <fullName evidence="6 9">Adenosine aminohydrolase</fullName>
    </alternativeName>
</protein>
<dbReference type="PANTHER" id="PTHR11409:SF43">
    <property type="entry name" value="ADENOSINE DEAMINASE"/>
    <property type="match status" value="1"/>
</dbReference>
<dbReference type="InterPro" id="IPR006330">
    <property type="entry name" value="Ado/ade_deaminase"/>
</dbReference>
<keyword evidence="4 9" id="KW-0862">Zinc</keyword>
<evidence type="ECO:0000256" key="9">
    <source>
        <dbReference type="HAMAP-Rule" id="MF_00540"/>
    </source>
</evidence>
<evidence type="ECO:0000256" key="4">
    <source>
        <dbReference type="ARBA" id="ARBA00022833"/>
    </source>
</evidence>
<feature type="binding site" evidence="9">
    <location>
        <position position="17"/>
    </location>
    <ligand>
        <name>substrate</name>
    </ligand>
</feature>
<dbReference type="GO" id="GO:0006154">
    <property type="term" value="P:adenosine catabolic process"/>
    <property type="evidence" value="ECO:0007669"/>
    <property type="project" value="TreeGrafter"/>
</dbReference>
<gene>
    <name evidence="9" type="primary">add</name>
    <name evidence="11" type="ORF">RU97_GL001365</name>
</gene>
<dbReference type="InterPro" id="IPR001365">
    <property type="entry name" value="A_deaminase_dom"/>
</dbReference>
<keyword evidence="2 9" id="KW-0479">Metal-binding</keyword>
<keyword evidence="5 9" id="KW-0546">Nucleotide metabolism</keyword>
<evidence type="ECO:0000256" key="7">
    <source>
        <dbReference type="ARBA" id="ARBA00047989"/>
    </source>
</evidence>
<comment type="caution">
    <text evidence="11">The sequence shown here is derived from an EMBL/GenBank/DDBJ whole genome shotgun (WGS) entry which is preliminary data.</text>
</comment>
<dbReference type="GO" id="GO:0005829">
    <property type="term" value="C:cytosol"/>
    <property type="evidence" value="ECO:0007669"/>
    <property type="project" value="TreeGrafter"/>
</dbReference>
<keyword evidence="12" id="KW-1185">Reference proteome</keyword>
<feature type="domain" description="Adenosine deaminase" evidence="10">
    <location>
        <begin position="10"/>
        <end position="329"/>
    </location>
</feature>
<dbReference type="Proteomes" id="UP000181884">
    <property type="component" value="Unassembled WGS sequence"/>
</dbReference>
<dbReference type="InterPro" id="IPR028893">
    <property type="entry name" value="A_deaminase"/>
</dbReference>
<dbReference type="InterPro" id="IPR032466">
    <property type="entry name" value="Metal_Hydrolase"/>
</dbReference>
<dbReference type="Pfam" id="PF00962">
    <property type="entry name" value="A_deaminase"/>
    <property type="match status" value="1"/>
</dbReference>
<feature type="active site" description="Proton donor" evidence="9">
    <location>
        <position position="200"/>
    </location>
</feature>
<proteinExistence type="inferred from homology"/>